<name>A0ABT2A1Q9_9BURK</name>
<dbReference type="Gene3D" id="3.30.200.20">
    <property type="entry name" value="Phosphorylase Kinase, domain 1"/>
    <property type="match status" value="1"/>
</dbReference>
<dbReference type="InterPro" id="IPR011009">
    <property type="entry name" value="Kinase-like_dom_sf"/>
</dbReference>
<dbReference type="NCBIfam" id="NF032898">
    <property type="entry name" value="APH_3p_II"/>
    <property type="match status" value="1"/>
</dbReference>
<evidence type="ECO:0000256" key="5">
    <source>
        <dbReference type="ARBA" id="ARBA00022741"/>
    </source>
</evidence>
<evidence type="ECO:0000256" key="3">
    <source>
        <dbReference type="ARBA" id="ARBA00017903"/>
    </source>
</evidence>
<evidence type="ECO:0000256" key="6">
    <source>
        <dbReference type="ARBA" id="ARBA00022777"/>
    </source>
</evidence>
<dbReference type="SUPFAM" id="SSF56112">
    <property type="entry name" value="Protein kinase-like (PK-like)"/>
    <property type="match status" value="1"/>
</dbReference>
<reference evidence="12 13" key="1">
    <citation type="submission" date="2022-08" db="EMBL/GenBank/DDBJ databases">
        <title>Reclassification of Massilia species as members of the genera Telluria, Duganella, Pseudoduganella, Mokoshia gen. nov. and Zemynaea gen. nov. using orthogonal and non-orthogonal genome-based approaches.</title>
        <authorList>
            <person name="Bowman J.P."/>
        </authorList>
    </citation>
    <scope>NUCLEOTIDE SEQUENCE [LARGE SCALE GENOMIC DNA]</scope>
    <source>
        <strain evidence="12 13">LMG 28164</strain>
    </source>
</reference>
<dbReference type="PANTHER" id="PTHR21310:SF41">
    <property type="entry name" value="3'-PHOSPHOTRANSFERASE, PUTATIVE-RELATED"/>
    <property type="match status" value="1"/>
</dbReference>
<keyword evidence="4 10" id="KW-0808">Transferase</keyword>
<dbReference type="Gene3D" id="3.90.1200.10">
    <property type="match status" value="1"/>
</dbReference>
<gene>
    <name evidence="12" type="ORF">NX782_02715</name>
</gene>
<evidence type="ECO:0000259" key="11">
    <source>
        <dbReference type="Pfam" id="PF01636"/>
    </source>
</evidence>
<evidence type="ECO:0000256" key="1">
    <source>
        <dbReference type="ARBA" id="ARBA00006219"/>
    </source>
</evidence>
<dbReference type="InterPro" id="IPR051678">
    <property type="entry name" value="AGP_Transferase"/>
</dbReference>
<organism evidence="12 13">
    <name type="scientific">Massilia norwichensis</name>
    <dbReference type="NCBI Taxonomy" id="1442366"/>
    <lineage>
        <taxon>Bacteria</taxon>
        <taxon>Pseudomonadati</taxon>
        <taxon>Pseudomonadota</taxon>
        <taxon>Betaproteobacteria</taxon>
        <taxon>Burkholderiales</taxon>
        <taxon>Oxalobacteraceae</taxon>
        <taxon>Telluria group</taxon>
        <taxon>Massilia</taxon>
    </lineage>
</organism>
<evidence type="ECO:0000256" key="2">
    <source>
        <dbReference type="ARBA" id="ARBA00012193"/>
    </source>
</evidence>
<dbReference type="InterPro" id="IPR024165">
    <property type="entry name" value="Kan/Strep_kinase"/>
</dbReference>
<protein>
    <recommendedName>
        <fullName evidence="3">Aminoglycoside 3'-phosphotransferase</fullName>
        <ecNumber evidence="2">2.7.1.95</ecNumber>
    </recommendedName>
</protein>
<dbReference type="PANTHER" id="PTHR21310">
    <property type="entry name" value="AMINOGLYCOSIDE PHOSPHOTRANSFERASE-RELATED-RELATED"/>
    <property type="match status" value="1"/>
</dbReference>
<comment type="catalytic activity">
    <reaction evidence="9">
        <text>kanamycin A + ATP = kanamycin 3'-phosphate + ADP + H(+)</text>
        <dbReference type="Rhea" id="RHEA:24256"/>
        <dbReference type="ChEBI" id="CHEBI:15378"/>
        <dbReference type="ChEBI" id="CHEBI:30616"/>
        <dbReference type="ChEBI" id="CHEBI:57909"/>
        <dbReference type="ChEBI" id="CHEBI:58214"/>
        <dbReference type="ChEBI" id="CHEBI:456216"/>
        <dbReference type="EC" id="2.7.1.95"/>
    </reaction>
</comment>
<evidence type="ECO:0000256" key="8">
    <source>
        <dbReference type="ARBA" id="ARBA00023251"/>
    </source>
</evidence>
<dbReference type="NCBIfam" id="NF033068">
    <property type="entry name" value="APH_3p"/>
    <property type="match status" value="1"/>
</dbReference>
<evidence type="ECO:0000256" key="9">
    <source>
        <dbReference type="ARBA" id="ARBA00048925"/>
    </source>
</evidence>
<dbReference type="EC" id="2.7.1.95" evidence="2"/>
<proteinExistence type="inferred from homology"/>
<keyword evidence="13" id="KW-1185">Reference proteome</keyword>
<dbReference type="CDD" id="cd05150">
    <property type="entry name" value="APH"/>
    <property type="match status" value="1"/>
</dbReference>
<dbReference type="Proteomes" id="UP001205560">
    <property type="component" value="Unassembled WGS sequence"/>
</dbReference>
<keyword evidence="6 10" id="KW-0418">Kinase</keyword>
<keyword evidence="7 10" id="KW-0067">ATP-binding</keyword>
<dbReference type="InterPro" id="IPR002575">
    <property type="entry name" value="Aminoglycoside_PTrfase"/>
</dbReference>
<dbReference type="RefSeq" id="WP_258843958.1">
    <property type="nucleotide sequence ID" value="NZ_JANUGX010000002.1"/>
</dbReference>
<feature type="domain" description="Aminoglycoside phosphotransferase" evidence="11">
    <location>
        <begin position="26"/>
        <end position="243"/>
    </location>
</feature>
<keyword evidence="8 10" id="KW-0046">Antibiotic resistance</keyword>
<evidence type="ECO:0000313" key="13">
    <source>
        <dbReference type="Proteomes" id="UP001205560"/>
    </source>
</evidence>
<evidence type="ECO:0000256" key="7">
    <source>
        <dbReference type="ARBA" id="ARBA00022840"/>
    </source>
</evidence>
<sequence length="257" mass="27748">MLRAPASWHARLAGYRWSAQDIGCSEADVFRLDADGRPSLFVKRELAAPLAELRGEAERLRWLATAAIPCAPVLDLAASGGHDWLLLGALPGRDLLASDIAPAAGIELLAQALRALHALDPRSCPFDHRAAARIAHARARMAAGLVDEDDLDDEHQGLAPAVLFARLQALAPVAEDLVVTHGDACLPNLIVDEAGCLSGWIDCGRLGVADRWQDLALATRDIAGEWGQEWCAPFLRAYGIEEDAGKSAFYRLLDEFF</sequence>
<comment type="caution">
    <text evidence="12">The sequence shown here is derived from an EMBL/GenBank/DDBJ whole genome shotgun (WGS) entry which is preliminary data.</text>
</comment>
<accession>A0ABT2A1Q9</accession>
<dbReference type="Pfam" id="PF01636">
    <property type="entry name" value="APH"/>
    <property type="match status" value="1"/>
</dbReference>
<dbReference type="PIRSF" id="PIRSF000706">
    <property type="entry name" value="Kanamycin_kin"/>
    <property type="match status" value="1"/>
</dbReference>
<evidence type="ECO:0000313" key="12">
    <source>
        <dbReference type="EMBL" id="MCS0588114.1"/>
    </source>
</evidence>
<keyword evidence="5 10" id="KW-0547">Nucleotide-binding</keyword>
<dbReference type="EMBL" id="JANUGX010000002">
    <property type="protein sequence ID" value="MCS0588114.1"/>
    <property type="molecule type" value="Genomic_DNA"/>
</dbReference>
<evidence type="ECO:0000256" key="4">
    <source>
        <dbReference type="ARBA" id="ARBA00022679"/>
    </source>
</evidence>
<evidence type="ECO:0000256" key="10">
    <source>
        <dbReference type="PIRNR" id="PIRNR000706"/>
    </source>
</evidence>
<comment type="similarity">
    <text evidence="1 10">Belongs to the aminoglycoside phosphotransferase family.</text>
</comment>